<dbReference type="InterPro" id="IPR014729">
    <property type="entry name" value="Rossmann-like_a/b/a_fold"/>
</dbReference>
<evidence type="ECO:0000259" key="11">
    <source>
        <dbReference type="Pfam" id="PF01479"/>
    </source>
</evidence>
<dbReference type="FunFam" id="1.10.240.10:FF:000001">
    <property type="entry name" value="Tyrosine--tRNA ligase"/>
    <property type="match status" value="1"/>
</dbReference>
<dbReference type="SUPFAM" id="SSF52374">
    <property type="entry name" value="Nucleotidylyl transferase"/>
    <property type="match status" value="1"/>
</dbReference>
<dbReference type="GO" id="GO:0006437">
    <property type="term" value="P:tyrosyl-tRNA aminoacylation"/>
    <property type="evidence" value="ECO:0007669"/>
    <property type="project" value="InterPro"/>
</dbReference>
<keyword evidence="6 10" id="KW-0030">Aminoacyl-tRNA synthetase</keyword>
<dbReference type="InterPro" id="IPR002305">
    <property type="entry name" value="aa-tRNA-synth_Ic"/>
</dbReference>
<dbReference type="PROSITE" id="PS50889">
    <property type="entry name" value="S4"/>
    <property type="match status" value="1"/>
</dbReference>
<evidence type="ECO:0000313" key="13">
    <source>
        <dbReference type="Proteomes" id="UP000789508"/>
    </source>
</evidence>
<dbReference type="Gene3D" id="3.40.50.620">
    <property type="entry name" value="HUPs"/>
    <property type="match status" value="1"/>
</dbReference>
<keyword evidence="4 10" id="KW-0067">ATP-binding</keyword>
<dbReference type="GO" id="GO:0005524">
    <property type="term" value="F:ATP binding"/>
    <property type="evidence" value="ECO:0007669"/>
    <property type="project" value="UniProtKB-KW"/>
</dbReference>
<dbReference type="SUPFAM" id="SSF55174">
    <property type="entry name" value="Alpha-L RNA-binding motif"/>
    <property type="match status" value="1"/>
</dbReference>
<name>A0A9N8ZU30_9GLOM</name>
<evidence type="ECO:0000256" key="7">
    <source>
        <dbReference type="ARBA" id="ARBA00033323"/>
    </source>
</evidence>
<evidence type="ECO:0000256" key="1">
    <source>
        <dbReference type="ARBA" id="ARBA00013160"/>
    </source>
</evidence>
<evidence type="ECO:0000256" key="8">
    <source>
        <dbReference type="ARBA" id="ARBA00048248"/>
    </source>
</evidence>
<dbReference type="PRINTS" id="PR01040">
    <property type="entry name" value="TRNASYNTHTYR"/>
</dbReference>
<keyword evidence="2 10" id="KW-0436">Ligase</keyword>
<dbReference type="InterPro" id="IPR024107">
    <property type="entry name" value="Tyr-tRNA-ligase_bac_1"/>
</dbReference>
<dbReference type="GO" id="GO:0003723">
    <property type="term" value="F:RNA binding"/>
    <property type="evidence" value="ECO:0007669"/>
    <property type="project" value="UniProtKB-KW"/>
</dbReference>
<dbReference type="EMBL" id="CAJVPS010000752">
    <property type="protein sequence ID" value="CAG8506834.1"/>
    <property type="molecule type" value="Genomic_DNA"/>
</dbReference>
<evidence type="ECO:0000256" key="5">
    <source>
        <dbReference type="ARBA" id="ARBA00022917"/>
    </source>
</evidence>
<evidence type="ECO:0000256" key="2">
    <source>
        <dbReference type="ARBA" id="ARBA00022598"/>
    </source>
</evidence>
<dbReference type="Gene3D" id="3.10.290.10">
    <property type="entry name" value="RNA-binding S4 domain"/>
    <property type="match status" value="1"/>
</dbReference>
<reference evidence="12" key="1">
    <citation type="submission" date="2021-06" db="EMBL/GenBank/DDBJ databases">
        <authorList>
            <person name="Kallberg Y."/>
            <person name="Tangrot J."/>
            <person name="Rosling A."/>
        </authorList>
    </citation>
    <scope>NUCLEOTIDE SEQUENCE</scope>
    <source>
        <strain evidence="12">FL130A</strain>
    </source>
</reference>
<dbReference type="PANTHER" id="PTHR11766">
    <property type="entry name" value="TYROSYL-TRNA SYNTHETASE"/>
    <property type="match status" value="1"/>
</dbReference>
<dbReference type="AlphaFoldDB" id="A0A9N8ZU30"/>
<comment type="similarity">
    <text evidence="10">Belongs to the class-I aminoacyl-tRNA synthetase family.</text>
</comment>
<dbReference type="GO" id="GO:0005829">
    <property type="term" value="C:cytosol"/>
    <property type="evidence" value="ECO:0007669"/>
    <property type="project" value="TreeGrafter"/>
</dbReference>
<dbReference type="Proteomes" id="UP000789508">
    <property type="component" value="Unassembled WGS sequence"/>
</dbReference>
<dbReference type="Gene3D" id="1.10.240.10">
    <property type="entry name" value="Tyrosyl-Transfer RNA Synthetase"/>
    <property type="match status" value="1"/>
</dbReference>
<evidence type="ECO:0000256" key="6">
    <source>
        <dbReference type="ARBA" id="ARBA00023146"/>
    </source>
</evidence>
<dbReference type="InterPro" id="IPR036986">
    <property type="entry name" value="S4_RNA-bd_sf"/>
</dbReference>
<dbReference type="PANTHER" id="PTHR11766:SF0">
    <property type="entry name" value="TYROSINE--TRNA LIGASE, MITOCHONDRIAL"/>
    <property type="match status" value="1"/>
</dbReference>
<keyword evidence="3 10" id="KW-0547">Nucleotide-binding</keyword>
<dbReference type="InterPro" id="IPR024088">
    <property type="entry name" value="Tyr-tRNA-ligase_bac-type"/>
</dbReference>
<dbReference type="CDD" id="cd00165">
    <property type="entry name" value="S4"/>
    <property type="match status" value="1"/>
</dbReference>
<dbReference type="Pfam" id="PF00579">
    <property type="entry name" value="tRNA-synt_1b"/>
    <property type="match status" value="1"/>
</dbReference>
<gene>
    <name evidence="12" type="ORF">ALEPTO_LOCUS3767</name>
</gene>
<keyword evidence="13" id="KW-1185">Reference proteome</keyword>
<organism evidence="12 13">
    <name type="scientific">Ambispora leptoticha</name>
    <dbReference type="NCBI Taxonomy" id="144679"/>
    <lineage>
        <taxon>Eukaryota</taxon>
        <taxon>Fungi</taxon>
        <taxon>Fungi incertae sedis</taxon>
        <taxon>Mucoromycota</taxon>
        <taxon>Glomeromycotina</taxon>
        <taxon>Glomeromycetes</taxon>
        <taxon>Archaeosporales</taxon>
        <taxon>Ambisporaceae</taxon>
        <taxon>Ambispora</taxon>
    </lineage>
</organism>
<dbReference type="HAMAP" id="MF_02006">
    <property type="entry name" value="Tyr_tRNA_synth_type1"/>
    <property type="match status" value="1"/>
</dbReference>
<proteinExistence type="inferred from homology"/>
<comment type="catalytic activity">
    <reaction evidence="8 10">
        <text>tRNA(Tyr) + L-tyrosine + ATP = L-tyrosyl-tRNA(Tyr) + AMP + diphosphate + H(+)</text>
        <dbReference type="Rhea" id="RHEA:10220"/>
        <dbReference type="Rhea" id="RHEA-COMP:9706"/>
        <dbReference type="Rhea" id="RHEA-COMP:9707"/>
        <dbReference type="ChEBI" id="CHEBI:15378"/>
        <dbReference type="ChEBI" id="CHEBI:30616"/>
        <dbReference type="ChEBI" id="CHEBI:33019"/>
        <dbReference type="ChEBI" id="CHEBI:58315"/>
        <dbReference type="ChEBI" id="CHEBI:78442"/>
        <dbReference type="ChEBI" id="CHEBI:78536"/>
        <dbReference type="ChEBI" id="CHEBI:456215"/>
        <dbReference type="EC" id="6.1.1.1"/>
    </reaction>
</comment>
<dbReference type="CDD" id="cd00805">
    <property type="entry name" value="TyrRS_core"/>
    <property type="match status" value="1"/>
</dbReference>
<feature type="domain" description="RNA-binding S4" evidence="11">
    <location>
        <begin position="421"/>
        <end position="465"/>
    </location>
</feature>
<evidence type="ECO:0000256" key="4">
    <source>
        <dbReference type="ARBA" id="ARBA00022840"/>
    </source>
</evidence>
<keyword evidence="5 10" id="KW-0648">Protein biosynthesis</keyword>
<dbReference type="InterPro" id="IPR002942">
    <property type="entry name" value="S4_RNA-bd"/>
</dbReference>
<dbReference type="OrthoDB" id="337870at2759"/>
<comment type="caution">
    <text evidence="12">The sequence shown here is derived from an EMBL/GenBank/DDBJ whole genome shotgun (WGS) entry which is preliminary data.</text>
</comment>
<sequence>MAIKVDDLMIVYSREKKVIQQSNPYFLRGFVSSATVKGLYDNNVVAELNQRGLVNALTSPEVQERVNSPVTIYCGVDPTASSLHVGNLITLMGLLHFYIRGHNVIALLGGATGSIGDPSGRKTERQILEIDVITSNIKQLDVQVQSFFNNGVIYATKRGDIKKSSFKILNNNSWYENMSITDFLREIGRFARIGSMLTRESVKARMENAQGISFTEFSYQLLQAYDYWYLYNQFDCRIQLGGSDQWGNIIAGIDLINRKKSFCESISPDIESQKEKAYGITMPLLLTSAGEKFGKSAGNAIWLDEKKTSVYDFYQYFIKTTDDDVKKYLQMFTLLDAHQIDDILKLHKDMPEKHYAQTQLANEVTELIHGEIGLKRAQLATRILFDSSLEDIQGYELLEAFNGDARLTLLPKDSVMNICVDRVACSANICKTRNETQKLIKNGGLYLNNQRITDPFYKLCEKDLIDGLVCVFRLGKSNYRLLKVL</sequence>
<dbReference type="Pfam" id="PF01479">
    <property type="entry name" value="S4"/>
    <property type="match status" value="1"/>
</dbReference>
<protein>
    <recommendedName>
        <fullName evidence="1 10">Tyrosine--tRNA ligase</fullName>
        <ecNumber evidence="1 10">6.1.1.1</ecNumber>
    </recommendedName>
    <alternativeName>
        <fullName evidence="7 10">Tyrosyl-tRNA synthetase</fullName>
    </alternativeName>
</protein>
<evidence type="ECO:0000256" key="10">
    <source>
        <dbReference type="RuleBase" id="RU361234"/>
    </source>
</evidence>
<dbReference type="GO" id="GO:0004831">
    <property type="term" value="F:tyrosine-tRNA ligase activity"/>
    <property type="evidence" value="ECO:0007669"/>
    <property type="project" value="UniProtKB-EC"/>
</dbReference>
<evidence type="ECO:0000313" key="12">
    <source>
        <dbReference type="EMBL" id="CAG8506834.1"/>
    </source>
</evidence>
<dbReference type="NCBIfam" id="TIGR00234">
    <property type="entry name" value="tyrS"/>
    <property type="match status" value="1"/>
</dbReference>
<evidence type="ECO:0000256" key="9">
    <source>
        <dbReference type="PROSITE-ProRule" id="PRU00182"/>
    </source>
</evidence>
<dbReference type="GO" id="GO:0005739">
    <property type="term" value="C:mitochondrion"/>
    <property type="evidence" value="ECO:0007669"/>
    <property type="project" value="TreeGrafter"/>
</dbReference>
<keyword evidence="9" id="KW-0694">RNA-binding</keyword>
<evidence type="ECO:0000256" key="3">
    <source>
        <dbReference type="ARBA" id="ARBA00022741"/>
    </source>
</evidence>
<dbReference type="InterPro" id="IPR002307">
    <property type="entry name" value="Tyr-tRNA-ligase"/>
</dbReference>
<accession>A0A9N8ZU30</accession>
<dbReference type="EC" id="6.1.1.1" evidence="1 10"/>